<evidence type="ECO:0000259" key="6">
    <source>
        <dbReference type="Pfam" id="PF04542"/>
    </source>
</evidence>
<name>A0A2Z5JEX0_STRAR</name>
<dbReference type="Proteomes" id="UP000252698">
    <property type="component" value="Chromosome"/>
</dbReference>
<keyword evidence="2" id="KW-0805">Transcription regulation</keyword>
<dbReference type="SUPFAM" id="SSF88659">
    <property type="entry name" value="Sigma3 and sigma4 domains of RNA polymerase sigma factors"/>
    <property type="match status" value="1"/>
</dbReference>
<evidence type="ECO:0000256" key="2">
    <source>
        <dbReference type="ARBA" id="ARBA00023015"/>
    </source>
</evidence>
<dbReference type="Pfam" id="PF08281">
    <property type="entry name" value="Sigma70_r4_2"/>
    <property type="match status" value="1"/>
</dbReference>
<dbReference type="InterPro" id="IPR013249">
    <property type="entry name" value="RNA_pol_sigma70_r4_t2"/>
</dbReference>
<dbReference type="Gene3D" id="1.10.10.10">
    <property type="entry name" value="Winged helix-like DNA-binding domain superfamily/Winged helix DNA-binding domain"/>
    <property type="match status" value="1"/>
</dbReference>
<keyword evidence="4" id="KW-0238">DNA-binding</keyword>
<evidence type="ECO:0000259" key="7">
    <source>
        <dbReference type="Pfam" id="PF08281"/>
    </source>
</evidence>
<evidence type="ECO:0000256" key="5">
    <source>
        <dbReference type="ARBA" id="ARBA00023163"/>
    </source>
</evidence>
<dbReference type="InterPro" id="IPR007627">
    <property type="entry name" value="RNA_pol_sigma70_r2"/>
</dbReference>
<dbReference type="InterPro" id="IPR013325">
    <property type="entry name" value="RNA_pol_sigma_r2"/>
</dbReference>
<keyword evidence="3" id="KW-0731">Sigma factor</keyword>
<accession>A0A2Z5JEX0</accession>
<dbReference type="EMBL" id="CP027306">
    <property type="protein sequence ID" value="AXE78315.1"/>
    <property type="molecule type" value="Genomic_DNA"/>
</dbReference>
<dbReference type="InterPro" id="IPR039425">
    <property type="entry name" value="RNA_pol_sigma-70-like"/>
</dbReference>
<dbReference type="AlphaFoldDB" id="A0A2Z5JEX0"/>
<evidence type="ECO:0000256" key="3">
    <source>
        <dbReference type="ARBA" id="ARBA00023082"/>
    </source>
</evidence>
<dbReference type="SUPFAM" id="SSF88946">
    <property type="entry name" value="Sigma2 domain of RNA polymerase sigma factors"/>
    <property type="match status" value="1"/>
</dbReference>
<dbReference type="InterPro" id="IPR014284">
    <property type="entry name" value="RNA_pol_sigma-70_dom"/>
</dbReference>
<organism evidence="8 9">
    <name type="scientific">Streptomyces atratus</name>
    <dbReference type="NCBI Taxonomy" id="1893"/>
    <lineage>
        <taxon>Bacteria</taxon>
        <taxon>Bacillati</taxon>
        <taxon>Actinomycetota</taxon>
        <taxon>Actinomycetes</taxon>
        <taxon>Kitasatosporales</taxon>
        <taxon>Streptomycetaceae</taxon>
        <taxon>Streptomyces</taxon>
    </lineage>
</organism>
<dbReference type="PANTHER" id="PTHR43133">
    <property type="entry name" value="RNA POLYMERASE ECF-TYPE SIGMA FACTO"/>
    <property type="match status" value="1"/>
</dbReference>
<dbReference type="NCBIfam" id="TIGR02937">
    <property type="entry name" value="sigma70-ECF"/>
    <property type="match status" value="1"/>
</dbReference>
<reference evidence="8 9" key="1">
    <citation type="journal article" date="2018" name="Front. Microbiol.">
        <title>Genome Sequencing of Streptomyces atratus SCSIOZH16 and Activation Production of Nocardamine via Metabolic Engineering.</title>
        <authorList>
            <person name="Li Y."/>
            <person name="Zhang C."/>
            <person name="Liu C."/>
            <person name="Ju J."/>
            <person name="Ma J."/>
        </authorList>
    </citation>
    <scope>NUCLEOTIDE SEQUENCE [LARGE SCALE GENOMIC DNA]</scope>
    <source>
        <strain evidence="8 9">SCSIO_ZH16</strain>
    </source>
</reference>
<evidence type="ECO:0000256" key="1">
    <source>
        <dbReference type="ARBA" id="ARBA00010641"/>
    </source>
</evidence>
<comment type="similarity">
    <text evidence="1">Belongs to the sigma-70 factor family. ECF subfamily.</text>
</comment>
<dbReference type="InterPro" id="IPR014325">
    <property type="entry name" value="RNA_pol_sigma-E_actinobac"/>
</dbReference>
<evidence type="ECO:0000313" key="9">
    <source>
        <dbReference type="Proteomes" id="UP000252698"/>
    </source>
</evidence>
<dbReference type="InterPro" id="IPR036388">
    <property type="entry name" value="WH-like_DNA-bd_sf"/>
</dbReference>
<dbReference type="Pfam" id="PF04542">
    <property type="entry name" value="Sigma70_r2"/>
    <property type="match status" value="1"/>
</dbReference>
<gene>
    <name evidence="8" type="ORF">C5746_16810</name>
</gene>
<evidence type="ECO:0000313" key="8">
    <source>
        <dbReference type="EMBL" id="AXE78315.1"/>
    </source>
</evidence>
<feature type="domain" description="RNA polymerase sigma factor 70 region 4 type 2" evidence="7">
    <location>
        <begin position="101"/>
        <end position="151"/>
    </location>
</feature>
<dbReference type="RefSeq" id="WP_114244899.1">
    <property type="nucleotide sequence ID" value="NZ_BMRN01000021.1"/>
</dbReference>
<dbReference type="CDD" id="cd06171">
    <property type="entry name" value="Sigma70_r4"/>
    <property type="match status" value="1"/>
</dbReference>
<dbReference type="NCBIfam" id="TIGR02983">
    <property type="entry name" value="SigE-fam_strep"/>
    <property type="match status" value="1"/>
</dbReference>
<dbReference type="InterPro" id="IPR013324">
    <property type="entry name" value="RNA_pol_sigma_r3/r4-like"/>
</dbReference>
<dbReference type="KEGG" id="sata:C5746_16810"/>
<protein>
    <submittedName>
        <fullName evidence="8">SigE family RNA polymerase sigma factor</fullName>
    </submittedName>
</protein>
<dbReference type="PANTHER" id="PTHR43133:SF50">
    <property type="entry name" value="ECF RNA POLYMERASE SIGMA FACTOR SIGM"/>
    <property type="match status" value="1"/>
</dbReference>
<dbReference type="Gene3D" id="1.10.1740.10">
    <property type="match status" value="1"/>
</dbReference>
<evidence type="ECO:0000256" key="4">
    <source>
        <dbReference type="ARBA" id="ARBA00023125"/>
    </source>
</evidence>
<sequence length="172" mass="19116">MPTGHEDFDAFYTATAKRLVATVYAVTGDLAEAEDAVQEAYVRAWQRWDRLARDGDPLPWVRTVAIRLAISTWRRARNRVRAHFRHGPPTEVPGLSVDRVALVGALGELSIEQRQAVVLHHLLDLPVEEVAREAGVSNGAVRTRLHRARKILGERLAETIVTAGRVEGVHHG</sequence>
<keyword evidence="5" id="KW-0804">Transcription</keyword>
<dbReference type="GO" id="GO:0016987">
    <property type="term" value="F:sigma factor activity"/>
    <property type="evidence" value="ECO:0007669"/>
    <property type="project" value="UniProtKB-KW"/>
</dbReference>
<feature type="domain" description="RNA polymerase sigma-70 region 2" evidence="6">
    <location>
        <begin position="12"/>
        <end position="78"/>
    </location>
</feature>
<proteinExistence type="inferred from homology"/>
<dbReference type="GeneID" id="95520127"/>
<dbReference type="GO" id="GO:0003677">
    <property type="term" value="F:DNA binding"/>
    <property type="evidence" value="ECO:0007669"/>
    <property type="project" value="UniProtKB-KW"/>
</dbReference>
<dbReference type="GO" id="GO:0006352">
    <property type="term" value="P:DNA-templated transcription initiation"/>
    <property type="evidence" value="ECO:0007669"/>
    <property type="project" value="InterPro"/>
</dbReference>